<evidence type="ECO:0000259" key="2">
    <source>
        <dbReference type="Pfam" id="PF10756"/>
    </source>
</evidence>
<keyword evidence="4" id="KW-1185">Reference proteome</keyword>
<feature type="domain" description="Low molecular weight protein antigen 6 PH" evidence="2">
    <location>
        <begin position="58"/>
        <end position="136"/>
    </location>
</feature>
<name>A0ABY8VUE4_9MYCO</name>
<keyword evidence="1" id="KW-0472">Membrane</keyword>
<organism evidence="3 4">
    <name type="scientific">Candidatus Mycobacterium wuenschmannii</name>
    <dbReference type="NCBI Taxonomy" id="3027808"/>
    <lineage>
        <taxon>Bacteria</taxon>
        <taxon>Bacillati</taxon>
        <taxon>Actinomycetota</taxon>
        <taxon>Actinomycetes</taxon>
        <taxon>Mycobacteriales</taxon>
        <taxon>Mycobacteriaceae</taxon>
        <taxon>Mycobacterium</taxon>
    </lineage>
</organism>
<dbReference type="EMBL" id="CP126981">
    <property type="protein sequence ID" value="WIM86650.1"/>
    <property type="molecule type" value="Genomic_DNA"/>
</dbReference>
<reference evidence="3 4" key="1">
    <citation type="journal article" date="2023" name="Microbiol. Resour. Announc.">
        <title>Complete Genome Sequence of Mycobacterium wuenschmanii, a novel Nontuberculous Mycobacterium Isolated from a captive population of Amazon Milk Frogs.</title>
        <authorList>
            <person name="Hicks J."/>
            <person name="Zeineldin M."/>
            <person name="Ward H."/>
            <person name="Wuenschmann A."/>
            <person name="Camp P."/>
            <person name="Farrell D."/>
            <person name="Lehman K."/>
            <person name="Thacker T."/>
            <person name="Cuthbert E."/>
        </authorList>
    </citation>
    <scope>NUCLEOTIDE SEQUENCE [LARGE SCALE GENOMIC DNA]</scope>
    <source>
        <strain evidence="3 4">Wuenschmanii</strain>
    </source>
</reference>
<dbReference type="Proteomes" id="UP001236585">
    <property type="component" value="Chromosome"/>
</dbReference>
<sequence>MQQTQWAPSPVGTAACGLAGVVMATTCVTVVTDAPGRLLLGISAVGLILFAGGTWRARPKLAITDDGLQIGGWIRPQLLRRPDIKHIRITEFRRIGRKMRLLEIDAHDGRLFVFSRWDLGTDPLDVLDALTAAGYAGGAPRN</sequence>
<evidence type="ECO:0000313" key="3">
    <source>
        <dbReference type="EMBL" id="WIM86650.1"/>
    </source>
</evidence>
<keyword evidence="1" id="KW-0812">Transmembrane</keyword>
<feature type="transmembrane region" description="Helical" evidence="1">
    <location>
        <begin position="38"/>
        <end position="55"/>
    </location>
</feature>
<gene>
    <name evidence="3" type="ORF">PT015_17375</name>
</gene>
<feature type="transmembrane region" description="Helical" evidence="1">
    <location>
        <begin position="12"/>
        <end position="32"/>
    </location>
</feature>
<keyword evidence="1" id="KW-1133">Transmembrane helix</keyword>
<evidence type="ECO:0000313" key="4">
    <source>
        <dbReference type="Proteomes" id="UP001236585"/>
    </source>
</evidence>
<evidence type="ECO:0000256" key="1">
    <source>
        <dbReference type="SAM" id="Phobius"/>
    </source>
</evidence>
<dbReference type="InterPro" id="IPR019692">
    <property type="entry name" value="CFP-6_PH"/>
</dbReference>
<protein>
    <submittedName>
        <fullName evidence="3">PH domain-containing protein</fullName>
    </submittedName>
</protein>
<dbReference type="RefSeq" id="WP_285186095.1">
    <property type="nucleotide sequence ID" value="NZ_CP126981.1"/>
</dbReference>
<proteinExistence type="predicted"/>
<accession>A0ABY8VUE4</accession>
<dbReference type="Pfam" id="PF10756">
    <property type="entry name" value="bPH_6"/>
    <property type="match status" value="1"/>
</dbReference>